<dbReference type="SUPFAM" id="SSF52540">
    <property type="entry name" value="P-loop containing nucleoside triphosphate hydrolases"/>
    <property type="match status" value="1"/>
</dbReference>
<dbReference type="AlphaFoldDB" id="A0A1J5QVV3"/>
<organism evidence="2">
    <name type="scientific">mine drainage metagenome</name>
    <dbReference type="NCBI Taxonomy" id="410659"/>
    <lineage>
        <taxon>unclassified sequences</taxon>
        <taxon>metagenomes</taxon>
        <taxon>ecological metagenomes</taxon>
    </lineage>
</organism>
<feature type="domain" description="CobQ/CobB/MinD/ParA nucleotide binding" evidence="1">
    <location>
        <begin position="5"/>
        <end position="174"/>
    </location>
</feature>
<dbReference type="Pfam" id="PF01656">
    <property type="entry name" value="CbiA"/>
    <property type="match status" value="1"/>
</dbReference>
<dbReference type="PIRSF" id="PIRSF009320">
    <property type="entry name" value="Nuc_binding_HP_1000"/>
    <property type="match status" value="1"/>
</dbReference>
<protein>
    <submittedName>
        <fullName evidence="2">Chromosome-partitioning ATPase Soj</fullName>
        <ecNumber evidence="2">3.6.-.-</ecNumber>
    </submittedName>
</protein>
<evidence type="ECO:0000259" key="1">
    <source>
        <dbReference type="Pfam" id="PF01656"/>
    </source>
</evidence>
<dbReference type="Gene3D" id="3.40.50.300">
    <property type="entry name" value="P-loop containing nucleotide triphosphate hydrolases"/>
    <property type="match status" value="1"/>
</dbReference>
<dbReference type="EC" id="3.6.-.-" evidence="2"/>
<dbReference type="PANTHER" id="PTHR13696:SF96">
    <property type="entry name" value="COBQ_COBB_MIND_PARA NUCLEOTIDE BINDING DOMAIN-CONTAINING PROTEIN"/>
    <property type="match status" value="1"/>
</dbReference>
<proteinExistence type="predicted"/>
<dbReference type="InterPro" id="IPR002586">
    <property type="entry name" value="CobQ/CobB/MinD/ParA_Nub-bd_dom"/>
</dbReference>
<accession>A0A1J5QVV3</accession>
<gene>
    <name evidence="2" type="primary">soj_28</name>
    <name evidence="2" type="ORF">GALL_303620</name>
</gene>
<keyword evidence="2" id="KW-0378">Hydrolase</keyword>
<evidence type="ECO:0000313" key="2">
    <source>
        <dbReference type="EMBL" id="OIQ87790.1"/>
    </source>
</evidence>
<dbReference type="CDD" id="cd02042">
    <property type="entry name" value="ParAB_family"/>
    <property type="match status" value="1"/>
</dbReference>
<name>A0A1J5QVV3_9ZZZZ</name>
<dbReference type="InterPro" id="IPR050678">
    <property type="entry name" value="DNA_Partitioning_ATPase"/>
</dbReference>
<comment type="caution">
    <text evidence="2">The sequence shown here is derived from an EMBL/GenBank/DDBJ whole genome shotgun (WGS) entry which is preliminary data.</text>
</comment>
<sequence length="206" mass="22849">MRTVLIANPKGGSGKTTLATNLAGYFATRGRRVALRDLDRQQSALAWLKRRPYKLPLISPQDSDKDKPGREAEWTIVDSPAGLRGDKLTDAIKGADWIIVPVQPSAFDIGATSEFLDVLREEKAVRKQRTFVALAGMRVDARTRTAATLQAFMESSGFPVLTYLRDAQVYRLAAEQGASLFDIRPSQVGRDLQQWAPLLHWLVNAD</sequence>
<dbReference type="InterPro" id="IPR027417">
    <property type="entry name" value="P-loop_NTPase"/>
</dbReference>
<dbReference type="GO" id="GO:0016787">
    <property type="term" value="F:hydrolase activity"/>
    <property type="evidence" value="ECO:0007669"/>
    <property type="project" value="UniProtKB-KW"/>
</dbReference>
<dbReference type="PANTHER" id="PTHR13696">
    <property type="entry name" value="P-LOOP CONTAINING NUCLEOSIDE TRIPHOSPHATE HYDROLASE"/>
    <property type="match status" value="1"/>
</dbReference>
<reference evidence="2" key="1">
    <citation type="submission" date="2016-10" db="EMBL/GenBank/DDBJ databases">
        <title>Sequence of Gallionella enrichment culture.</title>
        <authorList>
            <person name="Poehlein A."/>
            <person name="Muehling M."/>
            <person name="Daniel R."/>
        </authorList>
    </citation>
    <scope>NUCLEOTIDE SEQUENCE</scope>
</reference>
<dbReference type="EMBL" id="MLJW01000404">
    <property type="protein sequence ID" value="OIQ87790.1"/>
    <property type="molecule type" value="Genomic_DNA"/>
</dbReference>